<feature type="region of interest" description="Disordered" evidence="2">
    <location>
        <begin position="1"/>
        <end position="40"/>
    </location>
</feature>
<feature type="region of interest" description="Disordered" evidence="2">
    <location>
        <begin position="209"/>
        <end position="228"/>
    </location>
</feature>
<evidence type="ECO:0000313" key="3">
    <source>
        <dbReference type="EMBL" id="CCC50184.1"/>
    </source>
</evidence>
<keyword evidence="1" id="KW-0175">Coiled coil</keyword>
<organism evidence="3">
    <name type="scientific">Trypanosoma vivax (strain Y486)</name>
    <dbReference type="NCBI Taxonomy" id="1055687"/>
    <lineage>
        <taxon>Eukaryota</taxon>
        <taxon>Discoba</taxon>
        <taxon>Euglenozoa</taxon>
        <taxon>Kinetoplastea</taxon>
        <taxon>Metakinetoplastina</taxon>
        <taxon>Trypanosomatida</taxon>
        <taxon>Trypanosomatidae</taxon>
        <taxon>Trypanosoma</taxon>
        <taxon>Duttonella</taxon>
    </lineage>
</organism>
<dbReference type="VEuPathDB" id="TriTrypDB:TvY486_0900070"/>
<evidence type="ECO:0000256" key="2">
    <source>
        <dbReference type="SAM" id="MobiDB-lite"/>
    </source>
</evidence>
<feature type="compositionally biased region" description="Polar residues" evidence="2">
    <location>
        <begin position="212"/>
        <end position="222"/>
    </location>
</feature>
<dbReference type="EMBL" id="HE573025">
    <property type="protein sequence ID" value="CCC50184.1"/>
    <property type="molecule type" value="Genomic_DNA"/>
</dbReference>
<name>G0U3U4_TRYVY</name>
<feature type="compositionally biased region" description="Basic and acidic residues" evidence="2">
    <location>
        <begin position="518"/>
        <end position="533"/>
    </location>
</feature>
<gene>
    <name evidence="3" type="ORF">TVY486_0900070</name>
</gene>
<dbReference type="OMA" id="CRLFGWE"/>
<feature type="region of interest" description="Disordered" evidence="2">
    <location>
        <begin position="518"/>
        <end position="561"/>
    </location>
</feature>
<feature type="coiled-coil region" evidence="1">
    <location>
        <begin position="378"/>
        <end position="405"/>
    </location>
</feature>
<dbReference type="AlphaFoldDB" id="G0U3U4"/>
<proteinExistence type="predicted"/>
<reference evidence="3" key="1">
    <citation type="journal article" date="2012" name="Proc. Natl. Acad. Sci. U.S.A.">
        <title>Antigenic diversity is generated by distinct evolutionary mechanisms in African trypanosome species.</title>
        <authorList>
            <person name="Jackson A.P."/>
            <person name="Berry A."/>
            <person name="Aslett M."/>
            <person name="Allison H.C."/>
            <person name="Burton P."/>
            <person name="Vavrova-Anderson J."/>
            <person name="Brown R."/>
            <person name="Browne H."/>
            <person name="Corton N."/>
            <person name="Hauser H."/>
            <person name="Gamble J."/>
            <person name="Gilderthorp R."/>
            <person name="Marcello L."/>
            <person name="McQuillan J."/>
            <person name="Otto T.D."/>
            <person name="Quail M.A."/>
            <person name="Sanders M.J."/>
            <person name="van Tonder A."/>
            <person name="Ginger M.L."/>
            <person name="Field M.C."/>
            <person name="Barry J.D."/>
            <person name="Hertz-Fowler C."/>
            <person name="Berriman M."/>
        </authorList>
    </citation>
    <scope>NUCLEOTIDE SEQUENCE</scope>
    <source>
        <strain evidence="3">Y486</strain>
    </source>
</reference>
<evidence type="ECO:0000256" key="1">
    <source>
        <dbReference type="SAM" id="Coils"/>
    </source>
</evidence>
<protein>
    <submittedName>
        <fullName evidence="3">Uncharacterized protein</fullName>
    </submittedName>
</protein>
<accession>G0U3U4</accession>
<sequence length="621" mass="67325">MSSDDSDVYIIDSPYEPPSSCSRQVGSCPEELTSSSRSSVSVPRVPAATISATASEVPLLRDAGTNTEEHVESEVSTLLHHGITSLLDTVVGKEFTDYVSMKCKKLKLENGAAGAVQCVRHALKRLRAVAEELPYPLADDVGIKVGVEMKNIHVEGAPQWLAELQQSALKSKELLSKVSALEFIAPSTSTTGISFAPIHLPLCAAATEHSDTSQPSSLPPTKNESERLRELEDEVRALQKTAAEARTVLKREGVESIIPLYDELLALRKTKRQAAARDAELTMAYLITQECSFRERVAKAERCRNRLLDEVSQRCCSSDGVGGVSALADEIEELIRLGGELGRLHEEYRKLTAVAGSADHVSTELQGNESQCAKGSGIKFLLEEAARKDEEISKLRLELEEQSNQACQWRQRYEMAIKAMEKPQGSPLFSSLLEDVKERLSKAAAMQNSALCRLFGWELCELRDSLVTITPLGSSEKRITVPISDVARDERSAMAISIVLAKKMLEGREALLESLQDDKPQTCEGGGLEREGEGGNIKKTKSPGSGVGVPTPTPATEVGLDDGMTDAFAVHEGSGVAGESEGAEEDSAQVQDKEMAHEEVRVGSDVPEEAALFYSSGLWEE</sequence>